<sequence length="425" mass="49391">MNKRYFFILLTTVVAAFLIYFGDAINKFDIENNIIYTLKINHKEELPYTYKGVQHNSITVGGNDPIVYTTHFNSSFELHTSPTTSVNSLHVNEREHTKASVSQHQTKVNKSVNIIVPDLPRGFCSPVVPAKHIAYHQHTTPYHQKPENNHVINPRPQKRTILNYEKVVRKETPVVWPIIYFHTDGRLGNCLNVYATALAMANRYNATFVTGDYEYRMLLKLLEPAALQLYIINKQFVDAVKNSSSIAWSGRAWTSFDAWVDYEQAIVNAIREHRENGIKQLMPFIGYPNRMHLLGRHMNLVRENFLVRADLREKTLHYLITEMFSIKAYKAKLILFYKRSREDVKVCKNMNTIRERERSYNFIILGHYGQNTFYSTVCNKDSVKLVKICMYVHTGDETFSGMNDLKTKISCVINTLPVGFFSWWN</sequence>
<dbReference type="Proteomes" id="UP001497623">
    <property type="component" value="Unassembled WGS sequence"/>
</dbReference>
<protein>
    <submittedName>
        <fullName evidence="1">Uncharacterized protein</fullName>
    </submittedName>
</protein>
<evidence type="ECO:0000313" key="2">
    <source>
        <dbReference type="Proteomes" id="UP001497623"/>
    </source>
</evidence>
<organism evidence="1 2">
    <name type="scientific">Meganyctiphanes norvegica</name>
    <name type="common">Northern krill</name>
    <name type="synonym">Thysanopoda norvegica</name>
    <dbReference type="NCBI Taxonomy" id="48144"/>
    <lineage>
        <taxon>Eukaryota</taxon>
        <taxon>Metazoa</taxon>
        <taxon>Ecdysozoa</taxon>
        <taxon>Arthropoda</taxon>
        <taxon>Crustacea</taxon>
        <taxon>Multicrustacea</taxon>
        <taxon>Malacostraca</taxon>
        <taxon>Eumalacostraca</taxon>
        <taxon>Eucarida</taxon>
        <taxon>Euphausiacea</taxon>
        <taxon>Euphausiidae</taxon>
        <taxon>Meganyctiphanes</taxon>
    </lineage>
</organism>
<reference evidence="1 2" key="1">
    <citation type="submission" date="2024-05" db="EMBL/GenBank/DDBJ databases">
        <authorList>
            <person name="Wallberg A."/>
        </authorList>
    </citation>
    <scope>NUCLEOTIDE SEQUENCE [LARGE SCALE GENOMIC DNA]</scope>
</reference>
<feature type="non-terminal residue" evidence="1">
    <location>
        <position position="425"/>
    </location>
</feature>
<dbReference type="AlphaFoldDB" id="A0AAV2R3N8"/>
<comment type="caution">
    <text evidence="1">The sequence shown here is derived from an EMBL/GenBank/DDBJ whole genome shotgun (WGS) entry which is preliminary data.</text>
</comment>
<accession>A0AAV2R3N8</accession>
<gene>
    <name evidence="1" type="ORF">MNOR_LOCUS18790</name>
</gene>
<evidence type="ECO:0000313" key="1">
    <source>
        <dbReference type="EMBL" id="CAL4108284.1"/>
    </source>
</evidence>
<keyword evidence="2" id="KW-1185">Reference proteome</keyword>
<name>A0AAV2R3N8_MEGNR</name>
<dbReference type="EMBL" id="CAXKWB010013629">
    <property type="protein sequence ID" value="CAL4108284.1"/>
    <property type="molecule type" value="Genomic_DNA"/>
</dbReference>
<proteinExistence type="predicted"/>